<evidence type="ECO:0000313" key="3">
    <source>
        <dbReference type="Proteomes" id="UP000559182"/>
    </source>
</evidence>
<keyword evidence="1" id="KW-0472">Membrane</keyword>
<comment type="caution">
    <text evidence="2">The sequence shown here is derived from an EMBL/GenBank/DDBJ whole genome shotgun (WGS) entry which is preliminary data.</text>
</comment>
<accession>A0A839ND33</accession>
<dbReference type="EMBL" id="JACHVQ010000001">
    <property type="protein sequence ID" value="MBB2892452.1"/>
    <property type="molecule type" value="Genomic_DNA"/>
</dbReference>
<sequence length="149" mass="16274">MSATRVDPSTVTPVVPWTRRVKGPVLTAFAGSAALVALHFHDPHQSGSWGFCPFLTITGHPCPLCGGLRAMNDLTRGRIEAALLSNAAAVLILCAGTLLIVRWFVRRARGDSDAVLMTTPKVPMTIIAVLMVAFTVYRWTPWGQWLYQD</sequence>
<feature type="transmembrane region" description="Helical" evidence="1">
    <location>
        <begin position="81"/>
        <end position="101"/>
    </location>
</feature>
<dbReference type="AlphaFoldDB" id="A0A839ND33"/>
<organism evidence="2 3">
    <name type="scientific">Flexivirga oryzae</name>
    <dbReference type="NCBI Taxonomy" id="1794944"/>
    <lineage>
        <taxon>Bacteria</taxon>
        <taxon>Bacillati</taxon>
        <taxon>Actinomycetota</taxon>
        <taxon>Actinomycetes</taxon>
        <taxon>Micrococcales</taxon>
        <taxon>Dermacoccaceae</taxon>
        <taxon>Flexivirga</taxon>
    </lineage>
</organism>
<protein>
    <recommendedName>
        <fullName evidence="4">DUF2752 domain-containing protein</fullName>
    </recommendedName>
</protein>
<dbReference type="Pfam" id="PF10825">
    <property type="entry name" value="DUF2752"/>
    <property type="match status" value="1"/>
</dbReference>
<feature type="transmembrane region" description="Helical" evidence="1">
    <location>
        <begin position="122"/>
        <end position="140"/>
    </location>
</feature>
<keyword evidence="1" id="KW-1133">Transmembrane helix</keyword>
<keyword evidence="3" id="KW-1185">Reference proteome</keyword>
<dbReference type="Proteomes" id="UP000559182">
    <property type="component" value="Unassembled WGS sequence"/>
</dbReference>
<evidence type="ECO:0000313" key="2">
    <source>
        <dbReference type="EMBL" id="MBB2892452.1"/>
    </source>
</evidence>
<evidence type="ECO:0000256" key="1">
    <source>
        <dbReference type="SAM" id="Phobius"/>
    </source>
</evidence>
<keyword evidence="1" id="KW-0812">Transmembrane</keyword>
<evidence type="ECO:0008006" key="4">
    <source>
        <dbReference type="Google" id="ProtNLM"/>
    </source>
</evidence>
<proteinExistence type="predicted"/>
<dbReference type="RefSeq" id="WP_183320610.1">
    <property type="nucleotide sequence ID" value="NZ_JACHVQ010000001.1"/>
</dbReference>
<dbReference type="InterPro" id="IPR021215">
    <property type="entry name" value="DUF2752"/>
</dbReference>
<reference evidence="2 3" key="1">
    <citation type="submission" date="2020-08" db="EMBL/GenBank/DDBJ databases">
        <title>Sequencing the genomes of 1000 actinobacteria strains.</title>
        <authorList>
            <person name="Klenk H.-P."/>
        </authorList>
    </citation>
    <scope>NUCLEOTIDE SEQUENCE [LARGE SCALE GENOMIC DNA]</scope>
    <source>
        <strain evidence="2 3">DSM 105369</strain>
    </source>
</reference>
<name>A0A839ND33_9MICO</name>
<gene>
    <name evidence="2" type="ORF">FHU39_002436</name>
</gene>